<dbReference type="GO" id="GO:0015627">
    <property type="term" value="C:type II protein secretion system complex"/>
    <property type="evidence" value="ECO:0007669"/>
    <property type="project" value="TreeGrafter"/>
</dbReference>
<protein>
    <submittedName>
        <fullName evidence="1">Uncharacterized protein</fullName>
    </submittedName>
</protein>
<dbReference type="InterPro" id="IPR051675">
    <property type="entry name" value="Endo/Exo/Phosphatase_dom_1"/>
</dbReference>
<evidence type="ECO:0000313" key="1">
    <source>
        <dbReference type="EMBL" id="KKI63582.1"/>
    </source>
</evidence>
<dbReference type="PATRIC" id="fig|74704.6.peg.644"/>
<proteinExistence type="predicted"/>
<dbReference type="EMBL" id="LAKJ01000013">
    <property type="protein sequence ID" value="KKI63582.1"/>
    <property type="molecule type" value="Genomic_DNA"/>
</dbReference>
<dbReference type="InterPro" id="IPR010994">
    <property type="entry name" value="RuvA_2-like"/>
</dbReference>
<organism evidence="1 2">
    <name type="scientific">Staphylococcus cohnii subsp. cohnii</name>
    <dbReference type="NCBI Taxonomy" id="74704"/>
    <lineage>
        <taxon>Bacteria</taxon>
        <taxon>Bacillati</taxon>
        <taxon>Bacillota</taxon>
        <taxon>Bacilli</taxon>
        <taxon>Bacillales</taxon>
        <taxon>Staphylococcaceae</taxon>
        <taxon>Staphylococcus</taxon>
        <taxon>Staphylococcus cohnii species complex</taxon>
    </lineage>
</organism>
<sequence>MPGIGKVKTKAIIEYREQNGNFKSIDQLKEINGFGTKTIEKLSSHLTI</sequence>
<name>A0A0M2NUB1_STACC</name>
<dbReference type="PANTHER" id="PTHR21180">
    <property type="entry name" value="ENDONUCLEASE/EXONUCLEASE/PHOSPHATASE FAMILY DOMAIN-CONTAINING PROTEIN 1"/>
    <property type="match status" value="1"/>
</dbReference>
<reference evidence="1 2" key="1">
    <citation type="submission" date="2015-03" db="EMBL/GenBank/DDBJ databases">
        <title>Genome Assembly of Staphylococcus cohnii subsp. cohnii strain G22B2.</title>
        <authorList>
            <person name="Nair G."/>
            <person name="Kaur G."/>
            <person name="Khatri I."/>
            <person name="Singh N.K."/>
            <person name="Sathyabama S."/>
            <person name="Maurya S.K."/>
            <person name="Subramanian S."/>
            <person name="Agrewala J.N."/>
            <person name="Mayilraj S."/>
        </authorList>
    </citation>
    <scope>NUCLEOTIDE SEQUENCE [LARGE SCALE GENOMIC DNA]</scope>
    <source>
        <strain evidence="1 2">G22B2</strain>
    </source>
</reference>
<dbReference type="InterPro" id="IPR004509">
    <property type="entry name" value="Competence_ComEA_HhH"/>
</dbReference>
<dbReference type="Gene3D" id="1.10.150.280">
    <property type="entry name" value="AF1531-like domain"/>
    <property type="match status" value="1"/>
</dbReference>
<accession>A0A0M2NUB1</accession>
<comment type="caution">
    <text evidence="1">The sequence shown here is derived from an EMBL/GenBank/DDBJ whole genome shotgun (WGS) entry which is preliminary data.</text>
</comment>
<dbReference type="SUPFAM" id="SSF47781">
    <property type="entry name" value="RuvA domain 2-like"/>
    <property type="match status" value="1"/>
</dbReference>
<dbReference type="RefSeq" id="WP_230620687.1">
    <property type="nucleotide sequence ID" value="NZ_LAKJ01000013.1"/>
</dbReference>
<dbReference type="GO" id="GO:0015628">
    <property type="term" value="P:protein secretion by the type II secretion system"/>
    <property type="evidence" value="ECO:0007669"/>
    <property type="project" value="TreeGrafter"/>
</dbReference>
<gene>
    <name evidence="1" type="ORF">UF66_0629</name>
</gene>
<dbReference type="PANTHER" id="PTHR21180:SF32">
    <property type="entry name" value="ENDONUCLEASE_EXONUCLEASE_PHOSPHATASE FAMILY DOMAIN-CONTAINING PROTEIN 1"/>
    <property type="match status" value="1"/>
</dbReference>
<evidence type="ECO:0000313" key="2">
    <source>
        <dbReference type="Proteomes" id="UP000034455"/>
    </source>
</evidence>
<dbReference type="NCBIfam" id="TIGR00426">
    <property type="entry name" value="competence protein ComEA helix-hairpin-helix repeat region"/>
    <property type="match status" value="1"/>
</dbReference>
<dbReference type="Pfam" id="PF12836">
    <property type="entry name" value="HHH_3"/>
    <property type="match status" value="1"/>
</dbReference>
<dbReference type="AlphaFoldDB" id="A0A0M2NUB1"/>
<dbReference type="Proteomes" id="UP000034455">
    <property type="component" value="Unassembled WGS sequence"/>
</dbReference>